<organism evidence="2 3">
    <name type="scientific">Nephila pilipes</name>
    <name type="common">Giant wood spider</name>
    <name type="synonym">Nephila maculata</name>
    <dbReference type="NCBI Taxonomy" id="299642"/>
    <lineage>
        <taxon>Eukaryota</taxon>
        <taxon>Metazoa</taxon>
        <taxon>Ecdysozoa</taxon>
        <taxon>Arthropoda</taxon>
        <taxon>Chelicerata</taxon>
        <taxon>Arachnida</taxon>
        <taxon>Araneae</taxon>
        <taxon>Araneomorphae</taxon>
        <taxon>Entelegynae</taxon>
        <taxon>Araneoidea</taxon>
        <taxon>Nephilidae</taxon>
        <taxon>Nephila</taxon>
    </lineage>
</organism>
<gene>
    <name evidence="2" type="ORF">NPIL_526081</name>
</gene>
<keyword evidence="3" id="KW-1185">Reference proteome</keyword>
<dbReference type="EMBL" id="BMAW01121092">
    <property type="protein sequence ID" value="GFT92490.1"/>
    <property type="molecule type" value="Genomic_DNA"/>
</dbReference>
<proteinExistence type="predicted"/>
<sequence>MLHFRREDGRSFDPVTSRKGSGFDPLPREQDTVLRRSYLDVPGKITSFFFFVNIVLQSLRMMLQATVMFWGGGGMLLNRDIFVTREL</sequence>
<evidence type="ECO:0000256" key="1">
    <source>
        <dbReference type="SAM" id="MobiDB-lite"/>
    </source>
</evidence>
<dbReference type="Proteomes" id="UP000887013">
    <property type="component" value="Unassembled WGS sequence"/>
</dbReference>
<protein>
    <submittedName>
        <fullName evidence="2">Uncharacterized protein</fullName>
    </submittedName>
</protein>
<comment type="caution">
    <text evidence="2">The sequence shown here is derived from an EMBL/GenBank/DDBJ whole genome shotgun (WGS) entry which is preliminary data.</text>
</comment>
<feature type="region of interest" description="Disordered" evidence="1">
    <location>
        <begin position="1"/>
        <end position="28"/>
    </location>
</feature>
<dbReference type="AlphaFoldDB" id="A0A8X6UB01"/>
<accession>A0A8X6UB01</accession>
<reference evidence="2" key="1">
    <citation type="submission" date="2020-08" db="EMBL/GenBank/DDBJ databases">
        <title>Multicomponent nature underlies the extraordinary mechanical properties of spider dragline silk.</title>
        <authorList>
            <person name="Kono N."/>
            <person name="Nakamura H."/>
            <person name="Mori M."/>
            <person name="Yoshida Y."/>
            <person name="Ohtoshi R."/>
            <person name="Malay A.D."/>
            <person name="Moran D.A.P."/>
            <person name="Tomita M."/>
            <person name="Numata K."/>
            <person name="Arakawa K."/>
        </authorList>
    </citation>
    <scope>NUCLEOTIDE SEQUENCE</scope>
</reference>
<evidence type="ECO:0000313" key="3">
    <source>
        <dbReference type="Proteomes" id="UP000887013"/>
    </source>
</evidence>
<name>A0A8X6UB01_NEPPI</name>
<feature type="compositionally biased region" description="Basic and acidic residues" evidence="1">
    <location>
        <begin position="1"/>
        <end position="11"/>
    </location>
</feature>
<evidence type="ECO:0000313" key="2">
    <source>
        <dbReference type="EMBL" id="GFT92490.1"/>
    </source>
</evidence>